<dbReference type="InterPro" id="IPR037143">
    <property type="entry name" value="4-PPantetheinyl_Trfase_dom_sf"/>
</dbReference>
<dbReference type="PANTHER" id="PTHR30606:SF9">
    <property type="entry name" value="LIPID A BIOSYNTHESIS LAUROYLTRANSFERASE"/>
    <property type="match status" value="1"/>
</dbReference>
<dbReference type="AlphaFoldDB" id="A0A953T624"/>
<evidence type="ECO:0000313" key="11">
    <source>
        <dbReference type="Proteomes" id="UP000739565"/>
    </source>
</evidence>
<dbReference type="CDD" id="cd07984">
    <property type="entry name" value="LPLAT_LABLAT-like"/>
    <property type="match status" value="1"/>
</dbReference>
<sequence>MSEQPLPDGCAVDTVEIERIVRLIEAMPGELHKLFSATEIADAGDGPGRAASLAARFAAKEACLKLFSAETALNTITAMDFSVWRDEYGAPHIEVTPVAEVVLGRYLVAEIKISLTHSETTATAVALRVPKVIAPSWAGKFIYRWLPYRRRVILENLGRVYGGKVDPIQIERLAQAHYGHLWSLLTELVKFRFLSAEQKKSMVRVLGVPGMINAFEAGKGLLILTGHFGNFEVSTVAGIEHFPQVKGRIHFLRRPIKPRWLSDMLTRRFNEAGFGVVGRRGSLEEIVQTIEGGDAVVFPFDQYARRPEGIPVEFFGHTAGTYKSMAVIALATGAPVIPACSWREPDGTHVLEFLPALTAINEEDVGAEIQRNTRAYNQALELLIVRHPEQWWWVHRRWKVQAPRKKR</sequence>
<dbReference type="SUPFAM" id="SSF56214">
    <property type="entry name" value="4'-phosphopantetheinyl transferase"/>
    <property type="match status" value="1"/>
</dbReference>
<dbReference type="InterPro" id="IPR004960">
    <property type="entry name" value="LipA_acyltrans"/>
</dbReference>
<dbReference type="Proteomes" id="UP000739565">
    <property type="component" value="Unassembled WGS sequence"/>
</dbReference>
<dbReference type="InterPro" id="IPR008278">
    <property type="entry name" value="4-PPantetheinyl_Trfase_dom"/>
</dbReference>
<dbReference type="GO" id="GO:0006633">
    <property type="term" value="P:fatty acid biosynthetic process"/>
    <property type="evidence" value="ECO:0007669"/>
    <property type="project" value="InterPro"/>
</dbReference>
<evidence type="ECO:0000256" key="1">
    <source>
        <dbReference type="ARBA" id="ARBA00004533"/>
    </source>
</evidence>
<comment type="caution">
    <text evidence="10">The sequence shown here is derived from an EMBL/GenBank/DDBJ whole genome shotgun (WGS) entry which is preliminary data.</text>
</comment>
<dbReference type="NCBIfam" id="TIGR00556">
    <property type="entry name" value="pantethn_trn"/>
    <property type="match status" value="1"/>
</dbReference>
<proteinExistence type="predicted"/>
<feature type="domain" description="4'-phosphopantetheinyl transferase" evidence="9">
    <location>
        <begin position="10"/>
        <end position="94"/>
    </location>
</feature>
<gene>
    <name evidence="10" type="ORF">KZZ10_13060</name>
</gene>
<keyword evidence="4 10" id="KW-0808">Transferase</keyword>
<keyword evidence="11" id="KW-1185">Reference proteome</keyword>
<dbReference type="RefSeq" id="WP_259661973.1">
    <property type="nucleotide sequence ID" value="NZ_JAHXRI010000010.1"/>
</dbReference>
<keyword evidence="7" id="KW-0472">Membrane</keyword>
<keyword evidence="2" id="KW-1003">Cell membrane</keyword>
<evidence type="ECO:0000256" key="4">
    <source>
        <dbReference type="ARBA" id="ARBA00022679"/>
    </source>
</evidence>
<dbReference type="Pfam" id="PF01648">
    <property type="entry name" value="ACPS"/>
    <property type="match status" value="1"/>
</dbReference>
<keyword evidence="8" id="KW-0012">Acyltransferase</keyword>
<protein>
    <submittedName>
        <fullName evidence="10">4'-phosphopantetheinyl transferase superfamily protein</fullName>
    </submittedName>
</protein>
<organism evidence="10 11">
    <name type="scientific">Zwartia hollandica</name>
    <dbReference type="NCBI Taxonomy" id="324606"/>
    <lineage>
        <taxon>Bacteria</taxon>
        <taxon>Pseudomonadati</taxon>
        <taxon>Pseudomonadota</taxon>
        <taxon>Betaproteobacteria</taxon>
        <taxon>Burkholderiales</taxon>
        <taxon>Alcaligenaceae</taxon>
        <taxon>Zwartia</taxon>
    </lineage>
</organism>
<evidence type="ECO:0000256" key="8">
    <source>
        <dbReference type="ARBA" id="ARBA00023315"/>
    </source>
</evidence>
<evidence type="ECO:0000256" key="6">
    <source>
        <dbReference type="ARBA" id="ARBA00022842"/>
    </source>
</evidence>
<comment type="subcellular location">
    <subcellularLocation>
        <location evidence="1">Cell inner membrane</location>
    </subcellularLocation>
</comment>
<dbReference type="GO" id="GO:0000287">
    <property type="term" value="F:magnesium ion binding"/>
    <property type="evidence" value="ECO:0007669"/>
    <property type="project" value="InterPro"/>
</dbReference>
<dbReference type="GO" id="GO:0008897">
    <property type="term" value="F:holo-[acyl-carrier-protein] synthase activity"/>
    <property type="evidence" value="ECO:0007669"/>
    <property type="project" value="InterPro"/>
</dbReference>
<keyword evidence="6" id="KW-0460">Magnesium</keyword>
<evidence type="ECO:0000259" key="9">
    <source>
        <dbReference type="Pfam" id="PF01648"/>
    </source>
</evidence>
<evidence type="ECO:0000256" key="7">
    <source>
        <dbReference type="ARBA" id="ARBA00023136"/>
    </source>
</evidence>
<evidence type="ECO:0000313" key="10">
    <source>
        <dbReference type="EMBL" id="MBZ1351577.1"/>
    </source>
</evidence>
<evidence type="ECO:0000256" key="3">
    <source>
        <dbReference type="ARBA" id="ARBA00022519"/>
    </source>
</evidence>
<keyword evidence="3" id="KW-0997">Cell inner membrane</keyword>
<evidence type="ECO:0000256" key="5">
    <source>
        <dbReference type="ARBA" id="ARBA00022723"/>
    </source>
</evidence>
<evidence type="ECO:0000256" key="2">
    <source>
        <dbReference type="ARBA" id="ARBA00022475"/>
    </source>
</evidence>
<dbReference type="GO" id="GO:0009247">
    <property type="term" value="P:glycolipid biosynthetic process"/>
    <property type="evidence" value="ECO:0007669"/>
    <property type="project" value="UniProtKB-ARBA"/>
</dbReference>
<dbReference type="GO" id="GO:0016746">
    <property type="term" value="F:acyltransferase activity"/>
    <property type="evidence" value="ECO:0007669"/>
    <property type="project" value="UniProtKB-KW"/>
</dbReference>
<dbReference type="EMBL" id="JAHXRI010000010">
    <property type="protein sequence ID" value="MBZ1351577.1"/>
    <property type="molecule type" value="Genomic_DNA"/>
</dbReference>
<dbReference type="InterPro" id="IPR004568">
    <property type="entry name" value="Ppantetheine-prot_Trfase_dom"/>
</dbReference>
<reference evidence="10" key="1">
    <citation type="submission" date="2021-07" db="EMBL/GenBank/DDBJ databases">
        <title>New genus and species of the family Alcaligenaceae.</title>
        <authorList>
            <person name="Hahn M.W."/>
        </authorList>
    </citation>
    <scope>NUCLEOTIDE SEQUENCE</scope>
    <source>
        <strain evidence="10">LF4-65</strain>
    </source>
</reference>
<dbReference type="Pfam" id="PF03279">
    <property type="entry name" value="Lip_A_acyltrans"/>
    <property type="match status" value="1"/>
</dbReference>
<name>A0A953T624_9BURK</name>
<dbReference type="GO" id="GO:0005886">
    <property type="term" value="C:plasma membrane"/>
    <property type="evidence" value="ECO:0007669"/>
    <property type="project" value="UniProtKB-SubCell"/>
</dbReference>
<accession>A0A953T624</accession>
<dbReference type="Gene3D" id="3.90.470.20">
    <property type="entry name" value="4'-phosphopantetheinyl transferase domain"/>
    <property type="match status" value="1"/>
</dbReference>
<dbReference type="PANTHER" id="PTHR30606">
    <property type="entry name" value="LIPID A BIOSYNTHESIS LAUROYL ACYLTRANSFERASE"/>
    <property type="match status" value="1"/>
</dbReference>
<keyword evidence="5" id="KW-0479">Metal-binding</keyword>